<dbReference type="InParanoid" id="A0A803YIR6"/>
<keyword evidence="2" id="KW-1185">Reference proteome</keyword>
<dbReference type="Ensembl" id="ENSMGAT00000036645.1">
    <property type="protein sequence ID" value="ENSMGAP00000031664.1"/>
    <property type="gene ID" value="ENSMGAG00000020891.1"/>
</dbReference>
<reference evidence="1 2" key="1">
    <citation type="journal article" date="2010" name="PLoS Biol.">
        <title>Multi-platform next-generation sequencing of the domestic turkey (Meleagris gallopavo): genome assembly and analysis.</title>
        <authorList>
            <person name="Dalloul R.A."/>
            <person name="Long J.A."/>
            <person name="Zimin A.V."/>
            <person name="Aslam L."/>
            <person name="Beal K."/>
            <person name="Blomberg L.A."/>
            <person name="Bouffard P."/>
            <person name="Burt D.W."/>
            <person name="Crasta O."/>
            <person name="Crooijmans R.P."/>
            <person name="Cooper K."/>
            <person name="Coulombe R.A."/>
            <person name="De S."/>
            <person name="Delany M.E."/>
            <person name="Dodgson J.B."/>
            <person name="Dong J.J."/>
            <person name="Evans C."/>
            <person name="Frederickson K.M."/>
            <person name="Flicek P."/>
            <person name="Florea L."/>
            <person name="Folkerts O."/>
            <person name="Groenen M.A."/>
            <person name="Harkins T.T."/>
            <person name="Herrero J."/>
            <person name="Hoffmann S."/>
            <person name="Megens H.J."/>
            <person name="Jiang A."/>
            <person name="de Jong P."/>
            <person name="Kaiser P."/>
            <person name="Kim H."/>
            <person name="Kim K.W."/>
            <person name="Kim S."/>
            <person name="Langenberger D."/>
            <person name="Lee M.K."/>
            <person name="Lee T."/>
            <person name="Mane S."/>
            <person name="Marcais G."/>
            <person name="Marz M."/>
            <person name="McElroy A.P."/>
            <person name="Modise T."/>
            <person name="Nefedov M."/>
            <person name="Notredame C."/>
            <person name="Paton I.R."/>
            <person name="Payne W.S."/>
            <person name="Pertea G."/>
            <person name="Prickett D."/>
            <person name="Puiu D."/>
            <person name="Qioa D."/>
            <person name="Raineri E."/>
            <person name="Ruffier M."/>
            <person name="Salzberg S.L."/>
            <person name="Schatz M.C."/>
            <person name="Scheuring C."/>
            <person name="Schmidt C.J."/>
            <person name="Schroeder S."/>
            <person name="Searle S.M."/>
            <person name="Smith E.J."/>
            <person name="Smith J."/>
            <person name="Sonstegard T.S."/>
            <person name="Stadler P.F."/>
            <person name="Tafer H."/>
            <person name="Tu Z.J."/>
            <person name="Van Tassell C.P."/>
            <person name="Vilella A.J."/>
            <person name="Williams K.P."/>
            <person name="Yorke J.A."/>
            <person name="Zhang L."/>
            <person name="Zhang H.B."/>
            <person name="Zhang X."/>
            <person name="Zhang Y."/>
            <person name="Reed K.M."/>
        </authorList>
    </citation>
    <scope>NUCLEOTIDE SEQUENCE [LARGE SCALE GENOMIC DNA]</scope>
</reference>
<sequence length="83" mass="9709">MKKEISHFIQDPNLQTHFLTRSIESVLMWLRKMQCYTAMSMTREEQVVLEGERAHQLMGTLVQAMHLGNWKGWALGAFLFTLI</sequence>
<evidence type="ECO:0000313" key="1">
    <source>
        <dbReference type="Ensembl" id="ENSMGAP00000031664.1"/>
    </source>
</evidence>
<organism evidence="1 2">
    <name type="scientific">Meleagris gallopavo</name>
    <name type="common">Wild turkey</name>
    <dbReference type="NCBI Taxonomy" id="9103"/>
    <lineage>
        <taxon>Eukaryota</taxon>
        <taxon>Metazoa</taxon>
        <taxon>Chordata</taxon>
        <taxon>Craniata</taxon>
        <taxon>Vertebrata</taxon>
        <taxon>Euteleostomi</taxon>
        <taxon>Archelosauria</taxon>
        <taxon>Archosauria</taxon>
        <taxon>Dinosauria</taxon>
        <taxon>Saurischia</taxon>
        <taxon>Theropoda</taxon>
        <taxon>Coelurosauria</taxon>
        <taxon>Aves</taxon>
        <taxon>Neognathae</taxon>
        <taxon>Galloanserae</taxon>
        <taxon>Galliformes</taxon>
        <taxon>Phasianidae</taxon>
        <taxon>Meleagridinae</taxon>
        <taxon>Meleagris</taxon>
    </lineage>
</organism>
<dbReference type="AlphaFoldDB" id="A0A803YIR6"/>
<protein>
    <submittedName>
        <fullName evidence="1">Uncharacterized protein</fullName>
    </submittedName>
</protein>
<accession>A0A803YIR6</accession>
<proteinExistence type="predicted"/>
<reference evidence="1" key="3">
    <citation type="submission" date="2025-09" db="UniProtKB">
        <authorList>
            <consortium name="Ensembl"/>
        </authorList>
    </citation>
    <scope>IDENTIFICATION</scope>
</reference>
<name>A0A803YIR6_MELGA</name>
<evidence type="ECO:0000313" key="2">
    <source>
        <dbReference type="Proteomes" id="UP000001645"/>
    </source>
</evidence>
<reference evidence="1" key="2">
    <citation type="submission" date="2025-08" db="UniProtKB">
        <authorList>
            <consortium name="Ensembl"/>
        </authorList>
    </citation>
    <scope>IDENTIFICATION</scope>
</reference>
<dbReference type="Proteomes" id="UP000001645">
    <property type="component" value="Chromosome 1"/>
</dbReference>